<dbReference type="Pfam" id="PF24601">
    <property type="entry name" value="TPR_DOP1"/>
    <property type="match status" value="1"/>
</dbReference>
<feature type="domain" description="DOP1-like TPR" evidence="2">
    <location>
        <begin position="65"/>
        <end position="181"/>
    </location>
</feature>
<keyword evidence="4" id="KW-1185">Reference proteome</keyword>
<evidence type="ECO:0000313" key="4">
    <source>
        <dbReference type="Proteomes" id="UP001431209"/>
    </source>
</evidence>
<evidence type="ECO:0000259" key="2">
    <source>
        <dbReference type="Pfam" id="PF24601"/>
    </source>
</evidence>
<sequence>MGGKHLKCIVDHADALNEIILSHLKSAIDQRDQVSQVELLSCYYAILDVLDHHHNVLQKRKLNRKLSHLDHSQPNPSIHDQQDPGQPDHTSSTHGDDNQSQSQQSQSQRSHYNNKSNRLIPIILSGLENANSFLMNYWIDYTISFLPFMHDQLPIYTNSIVPHLCSLLRNVVNQQGINSTNGTTCRVLLNGLKHLMNYCVDHSSQHDPTHVISQYQLMHERNHKSDSTSSLAA</sequence>
<feature type="compositionally biased region" description="Low complexity" evidence="1">
    <location>
        <begin position="99"/>
        <end position="108"/>
    </location>
</feature>
<feature type="region of interest" description="Disordered" evidence="1">
    <location>
        <begin position="68"/>
        <end position="112"/>
    </location>
</feature>
<evidence type="ECO:0000313" key="3">
    <source>
        <dbReference type="EMBL" id="KAL0477067.1"/>
    </source>
</evidence>
<proteinExistence type="predicted"/>
<feature type="non-terminal residue" evidence="3">
    <location>
        <position position="233"/>
    </location>
</feature>
<evidence type="ECO:0000256" key="1">
    <source>
        <dbReference type="SAM" id="MobiDB-lite"/>
    </source>
</evidence>
<reference evidence="3 4" key="1">
    <citation type="submission" date="2024-03" db="EMBL/GenBank/DDBJ databases">
        <title>The Acrasis kona genome and developmental transcriptomes reveal deep origins of eukaryotic multicellular pathways.</title>
        <authorList>
            <person name="Sheikh S."/>
            <person name="Fu C.-J."/>
            <person name="Brown M.W."/>
            <person name="Baldauf S.L."/>
        </authorList>
    </citation>
    <scope>NUCLEOTIDE SEQUENCE [LARGE SCALE GENOMIC DNA]</scope>
    <source>
        <strain evidence="3 4">ATCC MYA-3509</strain>
    </source>
</reference>
<dbReference type="Proteomes" id="UP001431209">
    <property type="component" value="Unassembled WGS sequence"/>
</dbReference>
<gene>
    <name evidence="3" type="ORF">AKO1_006135</name>
</gene>
<accession>A0AAW2YLV4</accession>
<dbReference type="AlphaFoldDB" id="A0AAW2YLV4"/>
<protein>
    <recommendedName>
        <fullName evidence="2">DOP1-like TPR domain-containing protein</fullName>
    </recommendedName>
</protein>
<dbReference type="EMBL" id="JAOPGA020000137">
    <property type="protein sequence ID" value="KAL0477067.1"/>
    <property type="molecule type" value="Genomic_DNA"/>
</dbReference>
<comment type="caution">
    <text evidence="3">The sequence shown here is derived from an EMBL/GenBank/DDBJ whole genome shotgun (WGS) entry which is preliminary data.</text>
</comment>
<name>A0AAW2YLV4_9EUKA</name>
<dbReference type="InterPro" id="IPR056459">
    <property type="entry name" value="TPR_DOP1"/>
</dbReference>
<organism evidence="3 4">
    <name type="scientific">Acrasis kona</name>
    <dbReference type="NCBI Taxonomy" id="1008807"/>
    <lineage>
        <taxon>Eukaryota</taxon>
        <taxon>Discoba</taxon>
        <taxon>Heterolobosea</taxon>
        <taxon>Tetramitia</taxon>
        <taxon>Eutetramitia</taxon>
        <taxon>Acrasidae</taxon>
        <taxon>Acrasis</taxon>
    </lineage>
</organism>